<accession>A0ABY4U4V9</accession>
<dbReference type="Proteomes" id="UP001056619">
    <property type="component" value="Chromosome"/>
</dbReference>
<gene>
    <name evidence="2" type="ORF">NCF85_11325</name>
</gene>
<dbReference type="EMBL" id="CP098494">
    <property type="protein sequence ID" value="USA60677.1"/>
    <property type="molecule type" value="Genomic_DNA"/>
</dbReference>
<proteinExistence type="predicted"/>
<feature type="region of interest" description="Disordered" evidence="1">
    <location>
        <begin position="1"/>
        <end position="57"/>
    </location>
</feature>
<evidence type="ECO:0000313" key="2">
    <source>
        <dbReference type="EMBL" id="USA60677.1"/>
    </source>
</evidence>
<reference evidence="2 3" key="1">
    <citation type="submission" date="2022-06" db="EMBL/GenBank/DDBJ databases">
        <authorList>
            <person name="Liu G."/>
        </authorList>
    </citation>
    <scope>NUCLEOTIDE SEQUENCE [LARGE SCALE GENOMIC DNA]</scope>
    <source>
        <strain evidence="2 3">E4</strain>
    </source>
</reference>
<name>A0ABY4U4V9_9SPHN</name>
<dbReference type="RefSeq" id="WP_301641669.1">
    <property type="nucleotide sequence ID" value="NZ_CP098494.1"/>
</dbReference>
<feature type="compositionally biased region" description="Polar residues" evidence="1">
    <location>
        <begin position="27"/>
        <end position="43"/>
    </location>
</feature>
<keyword evidence="3" id="KW-1185">Reference proteome</keyword>
<feature type="compositionally biased region" description="Basic and acidic residues" evidence="1">
    <location>
        <begin position="1"/>
        <end position="26"/>
    </location>
</feature>
<evidence type="ECO:0000313" key="3">
    <source>
        <dbReference type="Proteomes" id="UP001056619"/>
    </source>
</evidence>
<sequence length="57" mass="6396">MMEDDHKRLDEGGAKERSSDKDRRTSNSELSEENSQALKNQGAATPGEYPDREETPT</sequence>
<protein>
    <submittedName>
        <fullName evidence="2">Uncharacterized protein</fullName>
    </submittedName>
</protein>
<organism evidence="2 3">
    <name type="scientific">Qipengyuania citrea</name>
    <dbReference type="NCBI Taxonomy" id="225971"/>
    <lineage>
        <taxon>Bacteria</taxon>
        <taxon>Pseudomonadati</taxon>
        <taxon>Pseudomonadota</taxon>
        <taxon>Alphaproteobacteria</taxon>
        <taxon>Sphingomonadales</taxon>
        <taxon>Erythrobacteraceae</taxon>
        <taxon>Qipengyuania</taxon>
    </lineage>
</organism>
<evidence type="ECO:0000256" key="1">
    <source>
        <dbReference type="SAM" id="MobiDB-lite"/>
    </source>
</evidence>